<protein>
    <submittedName>
        <fullName evidence="2">TorS-related protein</fullName>
    </submittedName>
</protein>
<dbReference type="Pfam" id="PF07228">
    <property type="entry name" value="SpoIIE"/>
    <property type="match status" value="1"/>
</dbReference>
<dbReference type="SMART" id="SM00331">
    <property type="entry name" value="PP2C_SIG"/>
    <property type="match status" value="1"/>
</dbReference>
<name>A0ABQ4Q136_9BURK</name>
<dbReference type="CDD" id="cd16934">
    <property type="entry name" value="HATPase_RsbT-like"/>
    <property type="match status" value="1"/>
</dbReference>
<gene>
    <name evidence="2" type="ORF">NCCP691_04780</name>
</gene>
<dbReference type="EMBL" id="BPMK01000002">
    <property type="protein sequence ID" value="GIZ50464.1"/>
    <property type="molecule type" value="Genomic_DNA"/>
</dbReference>
<organism evidence="2 3">
    <name type="scientific">Noviherbaspirillum aridicola</name>
    <dbReference type="NCBI Taxonomy" id="2849687"/>
    <lineage>
        <taxon>Bacteria</taxon>
        <taxon>Pseudomonadati</taxon>
        <taxon>Pseudomonadota</taxon>
        <taxon>Betaproteobacteria</taxon>
        <taxon>Burkholderiales</taxon>
        <taxon>Oxalobacteraceae</taxon>
        <taxon>Noviherbaspirillum</taxon>
    </lineage>
</organism>
<dbReference type="PANTHER" id="PTHR35801:SF1">
    <property type="entry name" value="PHOSPHOSERINE PHOSPHATASE RSBX"/>
    <property type="match status" value="1"/>
</dbReference>
<dbReference type="Gene3D" id="3.30.565.10">
    <property type="entry name" value="Histidine kinase-like ATPase, C-terminal domain"/>
    <property type="match status" value="1"/>
</dbReference>
<dbReference type="SUPFAM" id="SSF55874">
    <property type="entry name" value="ATPase domain of HSP90 chaperone/DNA topoisomerase II/histidine kinase"/>
    <property type="match status" value="1"/>
</dbReference>
<dbReference type="InterPro" id="IPR036890">
    <property type="entry name" value="HATPase_C_sf"/>
</dbReference>
<keyword evidence="3" id="KW-1185">Reference proteome</keyword>
<comment type="caution">
    <text evidence="2">The sequence shown here is derived from an EMBL/GenBank/DDBJ whole genome shotgun (WGS) entry which is preliminary data.</text>
</comment>
<sequence length="331" mass="34053">MSSQQLILVSHATDIAAARRAGVQLGNALGFDETLSGQLAIAITEAATNILKHAGSGRILIAPAPVPGSAIDVLALDTGPGIRDVAQSMQDGVSTVGTPGNGLGAMRRLSARFDVYSAPGKGTGVFMRIGGGAAPELLEAGAVCVAMPGEDACGDGWSMRADDHGAGLLMSDGLGHGPEAARATAAALAVFEARPGLAPAALIDAAHIALRSTRGAALAAVRLDADNDSLSFAGIGNISACVRTDGDCKQLMSHNGIVGHNMRKVQAFSHPWPADALFVMHSDGLSKQWDLDAYPGLARCHPALIAGILYRDFGRGRDDATVAVIRRRRRT</sequence>
<evidence type="ECO:0000313" key="2">
    <source>
        <dbReference type="EMBL" id="GIZ50464.1"/>
    </source>
</evidence>
<feature type="domain" description="PPM-type phosphatase" evidence="1">
    <location>
        <begin position="139"/>
        <end position="327"/>
    </location>
</feature>
<dbReference type="InterPro" id="IPR036457">
    <property type="entry name" value="PPM-type-like_dom_sf"/>
</dbReference>
<dbReference type="InterPro" id="IPR039248">
    <property type="entry name" value="Ptase_RsbX"/>
</dbReference>
<accession>A0ABQ4Q136</accession>
<reference evidence="2 3" key="1">
    <citation type="journal article" date="2022" name="Int. J. Syst. Evol. Microbiol.">
        <title>Noviherbaspirillum aridicola sp. nov., isolated from an arid soil in Pakistan.</title>
        <authorList>
            <person name="Khan I.U."/>
            <person name="Saqib M."/>
            <person name="Amin A."/>
            <person name="Hussain F."/>
            <person name="Li L."/>
            <person name="Liu Y.H."/>
            <person name="Fang B.Z."/>
            <person name="Ahmed I."/>
            <person name="Li W.J."/>
        </authorList>
    </citation>
    <scope>NUCLEOTIDE SEQUENCE [LARGE SCALE GENOMIC DNA]</scope>
    <source>
        <strain evidence="2 3">NCCP-691</strain>
    </source>
</reference>
<dbReference type="Proteomes" id="UP000887222">
    <property type="component" value="Unassembled WGS sequence"/>
</dbReference>
<evidence type="ECO:0000259" key="1">
    <source>
        <dbReference type="SMART" id="SM00331"/>
    </source>
</evidence>
<dbReference type="SUPFAM" id="SSF81606">
    <property type="entry name" value="PP2C-like"/>
    <property type="match status" value="1"/>
</dbReference>
<dbReference type="RefSeq" id="WP_238482277.1">
    <property type="nucleotide sequence ID" value="NZ_BPMK01000002.1"/>
</dbReference>
<evidence type="ECO:0000313" key="3">
    <source>
        <dbReference type="Proteomes" id="UP000887222"/>
    </source>
</evidence>
<dbReference type="PANTHER" id="PTHR35801">
    <property type="entry name" value="PHOSPHOSERINE PHOSPHATASE RSBX"/>
    <property type="match status" value="1"/>
</dbReference>
<dbReference type="InterPro" id="IPR001932">
    <property type="entry name" value="PPM-type_phosphatase-like_dom"/>
</dbReference>
<dbReference type="Gene3D" id="3.60.40.10">
    <property type="entry name" value="PPM-type phosphatase domain"/>
    <property type="match status" value="1"/>
</dbReference>
<dbReference type="Pfam" id="PF13581">
    <property type="entry name" value="HATPase_c_2"/>
    <property type="match status" value="1"/>
</dbReference>
<proteinExistence type="predicted"/>
<dbReference type="InterPro" id="IPR003594">
    <property type="entry name" value="HATPase_dom"/>
</dbReference>